<accession>A0A832MK88</accession>
<protein>
    <submittedName>
        <fullName evidence="3">DUF2304 domain-containing protein</fullName>
    </submittedName>
</protein>
<dbReference type="InterPro" id="IPR019277">
    <property type="entry name" value="DUF2304"/>
</dbReference>
<dbReference type="AlphaFoldDB" id="A0A832MK88"/>
<evidence type="ECO:0000256" key="2">
    <source>
        <dbReference type="SAM" id="Phobius"/>
    </source>
</evidence>
<reference evidence="3" key="1">
    <citation type="journal article" date="2020" name="mSystems">
        <title>Genome- and Community-Level Interaction Insights into Carbon Utilization and Element Cycling Functions of Hydrothermarchaeota in Hydrothermal Sediment.</title>
        <authorList>
            <person name="Zhou Z."/>
            <person name="Liu Y."/>
            <person name="Xu W."/>
            <person name="Pan J."/>
            <person name="Luo Z.H."/>
            <person name="Li M."/>
        </authorList>
    </citation>
    <scope>NUCLEOTIDE SEQUENCE [LARGE SCALE GENOMIC DNA]</scope>
    <source>
        <strain evidence="3">SpSt-381</strain>
    </source>
</reference>
<keyword evidence="2" id="KW-0812">Transmembrane</keyword>
<organism evidence="3">
    <name type="scientific">Eiseniibacteriota bacterium</name>
    <dbReference type="NCBI Taxonomy" id="2212470"/>
    <lineage>
        <taxon>Bacteria</taxon>
        <taxon>Candidatus Eiseniibacteriota</taxon>
    </lineage>
</organism>
<dbReference type="EMBL" id="DSQF01000018">
    <property type="protein sequence ID" value="HGZ43580.1"/>
    <property type="molecule type" value="Genomic_DNA"/>
</dbReference>
<proteinExistence type="predicted"/>
<feature type="transmembrane region" description="Helical" evidence="2">
    <location>
        <begin position="12"/>
        <end position="30"/>
    </location>
</feature>
<feature type="transmembrane region" description="Helical" evidence="2">
    <location>
        <begin position="42"/>
        <end position="60"/>
    </location>
</feature>
<gene>
    <name evidence="3" type="ORF">ENR23_09175</name>
</gene>
<evidence type="ECO:0000313" key="3">
    <source>
        <dbReference type="EMBL" id="HGZ43580.1"/>
    </source>
</evidence>
<keyword evidence="2" id="KW-0472">Membrane</keyword>
<comment type="caution">
    <text evidence="3">The sequence shown here is derived from an EMBL/GenBank/DDBJ whole genome shotgun (WGS) entry which is preliminary data.</text>
</comment>
<feature type="transmembrane region" description="Helical" evidence="2">
    <location>
        <begin position="72"/>
        <end position="92"/>
    </location>
</feature>
<dbReference type="Pfam" id="PF10066">
    <property type="entry name" value="DUF2304"/>
    <property type="match status" value="1"/>
</dbReference>
<evidence type="ECO:0000256" key="1">
    <source>
        <dbReference type="SAM" id="Coils"/>
    </source>
</evidence>
<name>A0A832MK88_UNCEI</name>
<keyword evidence="2" id="KW-1133">Transmembrane helix</keyword>
<feature type="coiled-coil region" evidence="1">
    <location>
        <begin position="98"/>
        <end position="125"/>
    </location>
</feature>
<keyword evidence="1" id="KW-0175">Coiled coil</keyword>
<sequence length="136" mass="15434">MVTAPIETGIQPRLQIVVVLLGLAMLAFVLNLVRRRQIREQYALLWIVTAVVITLSAVFIRAVERLSHLVGIYYPPAFFFLLAILLVFMLQFHVSTVISSLREQNRTLTQDLGLLAREVRELKRALDKEPPAAPRS</sequence>